<feature type="region of interest" description="Disordered" evidence="1">
    <location>
        <begin position="92"/>
        <end position="167"/>
    </location>
</feature>
<dbReference type="AlphaFoldDB" id="A0A1Y2BZF0"/>
<protein>
    <submittedName>
        <fullName evidence="2">Uncharacterized protein</fullName>
    </submittedName>
</protein>
<feature type="compositionally biased region" description="Polar residues" evidence="1">
    <location>
        <begin position="1"/>
        <end position="13"/>
    </location>
</feature>
<feature type="region of interest" description="Disordered" evidence="1">
    <location>
        <begin position="1"/>
        <end position="30"/>
    </location>
</feature>
<accession>A0A1Y2BZF0</accession>
<reference evidence="2 3" key="1">
    <citation type="submission" date="2016-07" db="EMBL/GenBank/DDBJ databases">
        <title>Pervasive Adenine N6-methylation of Active Genes in Fungi.</title>
        <authorList>
            <consortium name="DOE Joint Genome Institute"/>
            <person name="Mondo S.J."/>
            <person name="Dannebaum R.O."/>
            <person name="Kuo R.C."/>
            <person name="Labutti K."/>
            <person name="Haridas S."/>
            <person name="Kuo A."/>
            <person name="Salamov A."/>
            <person name="Ahrendt S.R."/>
            <person name="Lipzen A."/>
            <person name="Sullivan W."/>
            <person name="Andreopoulos W.B."/>
            <person name="Clum A."/>
            <person name="Lindquist E."/>
            <person name="Daum C."/>
            <person name="Ramamoorthy G.K."/>
            <person name="Gryganskyi A."/>
            <person name="Culley D."/>
            <person name="Magnuson J.K."/>
            <person name="James T.Y."/>
            <person name="O'Malley M.A."/>
            <person name="Stajich J.E."/>
            <person name="Spatafora J.W."/>
            <person name="Visel A."/>
            <person name="Grigoriev I.V."/>
        </authorList>
    </citation>
    <scope>NUCLEOTIDE SEQUENCE [LARGE SCALE GENOMIC DNA]</scope>
    <source>
        <strain evidence="2 3">JEL800</strain>
    </source>
</reference>
<feature type="compositionally biased region" description="Low complexity" evidence="1">
    <location>
        <begin position="93"/>
        <end position="128"/>
    </location>
</feature>
<dbReference type="EMBL" id="MCGO01000036">
    <property type="protein sequence ID" value="ORY40152.1"/>
    <property type="molecule type" value="Genomic_DNA"/>
</dbReference>
<dbReference type="Proteomes" id="UP000193642">
    <property type="component" value="Unassembled WGS sequence"/>
</dbReference>
<evidence type="ECO:0000313" key="2">
    <source>
        <dbReference type="EMBL" id="ORY40152.1"/>
    </source>
</evidence>
<evidence type="ECO:0000256" key="1">
    <source>
        <dbReference type="SAM" id="MobiDB-lite"/>
    </source>
</evidence>
<proteinExistence type="predicted"/>
<evidence type="ECO:0000313" key="3">
    <source>
        <dbReference type="Proteomes" id="UP000193642"/>
    </source>
</evidence>
<comment type="caution">
    <text evidence="2">The sequence shown here is derived from an EMBL/GenBank/DDBJ whole genome shotgun (WGS) entry which is preliminary data.</text>
</comment>
<keyword evidence="3" id="KW-1185">Reference proteome</keyword>
<dbReference type="OrthoDB" id="10688014at2759"/>
<gene>
    <name evidence="2" type="ORF">BCR33DRAFT_371103</name>
</gene>
<sequence length="167" mass="17794">MSSNGGSPTTSLRPTAAEFSPDQAFSSGYVSPPFLGGDPLEAYNPYAVPSPTAIPIPMYPDPSTSGAIVPAQVWDPTIGAFIYTYDDYTPATQLPLPLQPKNGTSTTTNNRSRARTSSSTTSNPPTSKKQSKKKQQNGTTTKEKDSIPRAQPSLISLKSTRRKALSL</sequence>
<organism evidence="2 3">
    <name type="scientific">Rhizoclosmatium globosum</name>
    <dbReference type="NCBI Taxonomy" id="329046"/>
    <lineage>
        <taxon>Eukaryota</taxon>
        <taxon>Fungi</taxon>
        <taxon>Fungi incertae sedis</taxon>
        <taxon>Chytridiomycota</taxon>
        <taxon>Chytridiomycota incertae sedis</taxon>
        <taxon>Chytridiomycetes</taxon>
        <taxon>Chytridiales</taxon>
        <taxon>Chytriomycetaceae</taxon>
        <taxon>Rhizoclosmatium</taxon>
    </lineage>
</organism>
<name>A0A1Y2BZF0_9FUNG</name>